<evidence type="ECO:0000256" key="5">
    <source>
        <dbReference type="ARBA" id="ARBA00022777"/>
    </source>
</evidence>
<dbReference type="OrthoDB" id="9813021at2"/>
<dbReference type="EMBL" id="CP032382">
    <property type="protein sequence ID" value="AYB32015.1"/>
    <property type="molecule type" value="Genomic_DNA"/>
</dbReference>
<keyword evidence="3" id="KW-0808">Transferase</keyword>
<comment type="catalytic activity">
    <reaction evidence="8">
        <text>L-seryl-[protein] + ATP = O-phospho-L-seryl-[protein] + ADP + H(+)</text>
        <dbReference type="Rhea" id="RHEA:17989"/>
        <dbReference type="Rhea" id="RHEA-COMP:9863"/>
        <dbReference type="Rhea" id="RHEA-COMP:11604"/>
        <dbReference type="ChEBI" id="CHEBI:15378"/>
        <dbReference type="ChEBI" id="CHEBI:29999"/>
        <dbReference type="ChEBI" id="CHEBI:30616"/>
        <dbReference type="ChEBI" id="CHEBI:83421"/>
        <dbReference type="ChEBI" id="CHEBI:456216"/>
        <dbReference type="EC" id="2.7.11.1"/>
    </reaction>
</comment>
<dbReference type="Proteomes" id="UP000266183">
    <property type="component" value="Chromosome"/>
</dbReference>
<evidence type="ECO:0000256" key="8">
    <source>
        <dbReference type="ARBA" id="ARBA00048679"/>
    </source>
</evidence>
<dbReference type="PANTHER" id="PTHR24363">
    <property type="entry name" value="SERINE/THREONINE PROTEIN KINASE"/>
    <property type="match status" value="1"/>
</dbReference>
<organism evidence="10 11">
    <name type="scientific">Chryseolinea soli</name>
    <dbReference type="NCBI Taxonomy" id="2321403"/>
    <lineage>
        <taxon>Bacteria</taxon>
        <taxon>Pseudomonadati</taxon>
        <taxon>Bacteroidota</taxon>
        <taxon>Cytophagia</taxon>
        <taxon>Cytophagales</taxon>
        <taxon>Fulvivirgaceae</taxon>
        <taxon>Chryseolinea</taxon>
    </lineage>
</organism>
<dbReference type="SMART" id="SM00220">
    <property type="entry name" value="S_TKc"/>
    <property type="match status" value="1"/>
</dbReference>
<dbReference type="PROSITE" id="PS50011">
    <property type="entry name" value="PROTEIN_KINASE_DOM"/>
    <property type="match status" value="1"/>
</dbReference>
<feature type="domain" description="Protein kinase" evidence="9">
    <location>
        <begin position="24"/>
        <end position="291"/>
    </location>
</feature>
<evidence type="ECO:0000256" key="7">
    <source>
        <dbReference type="ARBA" id="ARBA00047899"/>
    </source>
</evidence>
<keyword evidence="11" id="KW-1185">Reference proteome</keyword>
<keyword evidence="5" id="KW-0418">Kinase</keyword>
<dbReference type="PANTHER" id="PTHR24363:SF0">
    <property type="entry name" value="SERINE_THREONINE KINASE LIKE DOMAIN CONTAINING 1"/>
    <property type="match status" value="1"/>
</dbReference>
<dbReference type="Gene3D" id="1.10.510.10">
    <property type="entry name" value="Transferase(Phosphotransferase) domain 1"/>
    <property type="match status" value="1"/>
</dbReference>
<evidence type="ECO:0000256" key="6">
    <source>
        <dbReference type="ARBA" id="ARBA00022840"/>
    </source>
</evidence>
<dbReference type="KEGG" id="chk:D4L85_16215"/>
<keyword evidence="6" id="KW-0067">ATP-binding</keyword>
<dbReference type="AlphaFoldDB" id="A0A385SPX7"/>
<dbReference type="InterPro" id="IPR000719">
    <property type="entry name" value="Prot_kinase_dom"/>
</dbReference>
<dbReference type="InterPro" id="IPR011009">
    <property type="entry name" value="Kinase-like_dom_sf"/>
</dbReference>
<dbReference type="PROSITE" id="PS00109">
    <property type="entry name" value="PROTEIN_KINASE_TYR"/>
    <property type="match status" value="1"/>
</dbReference>
<evidence type="ECO:0000256" key="1">
    <source>
        <dbReference type="ARBA" id="ARBA00012513"/>
    </source>
</evidence>
<keyword evidence="2" id="KW-0723">Serine/threonine-protein kinase</keyword>
<dbReference type="Pfam" id="PF00069">
    <property type="entry name" value="Pkinase"/>
    <property type="match status" value="1"/>
</dbReference>
<evidence type="ECO:0000256" key="3">
    <source>
        <dbReference type="ARBA" id="ARBA00022679"/>
    </source>
</evidence>
<reference evidence="11" key="1">
    <citation type="submission" date="2018-09" db="EMBL/GenBank/DDBJ databases">
        <title>Chryseolinea sp. KIS68-18 isolated from soil.</title>
        <authorList>
            <person name="Weon H.-Y."/>
            <person name="Kwon S.-W."/>
            <person name="Lee S.A."/>
        </authorList>
    </citation>
    <scope>NUCLEOTIDE SEQUENCE [LARGE SCALE GENOMIC DNA]</scope>
    <source>
        <strain evidence="11">KIS68-18</strain>
    </source>
</reference>
<gene>
    <name evidence="10" type="ORF">D4L85_16215</name>
</gene>
<dbReference type="SUPFAM" id="SSF56112">
    <property type="entry name" value="Protein kinase-like (PK-like)"/>
    <property type="match status" value="1"/>
</dbReference>
<dbReference type="RefSeq" id="WP_119755276.1">
    <property type="nucleotide sequence ID" value="NZ_CP032382.1"/>
</dbReference>
<dbReference type="EC" id="2.7.11.1" evidence="1"/>
<name>A0A385SPX7_9BACT</name>
<comment type="catalytic activity">
    <reaction evidence="7">
        <text>L-threonyl-[protein] + ATP = O-phospho-L-threonyl-[protein] + ADP + H(+)</text>
        <dbReference type="Rhea" id="RHEA:46608"/>
        <dbReference type="Rhea" id="RHEA-COMP:11060"/>
        <dbReference type="Rhea" id="RHEA-COMP:11605"/>
        <dbReference type="ChEBI" id="CHEBI:15378"/>
        <dbReference type="ChEBI" id="CHEBI:30013"/>
        <dbReference type="ChEBI" id="CHEBI:30616"/>
        <dbReference type="ChEBI" id="CHEBI:61977"/>
        <dbReference type="ChEBI" id="CHEBI:456216"/>
        <dbReference type="EC" id="2.7.11.1"/>
    </reaction>
</comment>
<evidence type="ECO:0000256" key="4">
    <source>
        <dbReference type="ARBA" id="ARBA00022741"/>
    </source>
</evidence>
<evidence type="ECO:0000259" key="9">
    <source>
        <dbReference type="PROSITE" id="PS50011"/>
    </source>
</evidence>
<dbReference type="GO" id="GO:0005524">
    <property type="term" value="F:ATP binding"/>
    <property type="evidence" value="ECO:0007669"/>
    <property type="project" value="UniProtKB-KW"/>
</dbReference>
<dbReference type="GO" id="GO:0004674">
    <property type="term" value="F:protein serine/threonine kinase activity"/>
    <property type="evidence" value="ECO:0007669"/>
    <property type="project" value="UniProtKB-KW"/>
</dbReference>
<proteinExistence type="predicted"/>
<protein>
    <recommendedName>
        <fullName evidence="1">non-specific serine/threonine protein kinase</fullName>
        <ecNumber evidence="1">2.7.11.1</ecNumber>
    </recommendedName>
</protein>
<keyword evidence="4" id="KW-0547">Nucleotide-binding</keyword>
<evidence type="ECO:0000313" key="10">
    <source>
        <dbReference type="EMBL" id="AYB32015.1"/>
    </source>
</evidence>
<dbReference type="InterPro" id="IPR008266">
    <property type="entry name" value="Tyr_kinase_AS"/>
</dbReference>
<sequence length="292" mass="33063">MKRANVPTSVEMRGTIENSFIGDYRIISVMKASPLGRVMMAIYFRNFWFRTCVLKEAIILDMSLASRTRRERLSWQFELHKRLAGELPVASPIGMFESEDAAYLVLDYVKGEILQDAIDRVFIEHSFSALSKERRSCIISWLLEIVQIIEKMHALGYIHRDISASNFIVSKSGQLYLLDMEMAFDFAGQGRSRPLFQGSTPGYSSPQQLRGSRPIVQDDIYAIGALILNGLAHMHPRTANLKDRGKLIALLQKSIGHAEIVKLIVECLDPTPSRRPELSNIKQALSSFKFLV</sequence>
<evidence type="ECO:0000313" key="11">
    <source>
        <dbReference type="Proteomes" id="UP000266183"/>
    </source>
</evidence>
<evidence type="ECO:0000256" key="2">
    <source>
        <dbReference type="ARBA" id="ARBA00022527"/>
    </source>
</evidence>
<accession>A0A385SPX7</accession>